<dbReference type="AlphaFoldDB" id="L1JMP8"/>
<dbReference type="Gene3D" id="2.10.50.10">
    <property type="entry name" value="Tumor Necrosis Factor Receptor, subunit A, domain 2"/>
    <property type="match status" value="2"/>
</dbReference>
<reference evidence="3 5" key="1">
    <citation type="journal article" date="2012" name="Nature">
        <title>Algal genomes reveal evolutionary mosaicism and the fate of nucleomorphs.</title>
        <authorList>
            <consortium name="DOE Joint Genome Institute"/>
            <person name="Curtis B.A."/>
            <person name="Tanifuji G."/>
            <person name="Burki F."/>
            <person name="Gruber A."/>
            <person name="Irimia M."/>
            <person name="Maruyama S."/>
            <person name="Arias M.C."/>
            <person name="Ball S.G."/>
            <person name="Gile G.H."/>
            <person name="Hirakawa Y."/>
            <person name="Hopkins J.F."/>
            <person name="Kuo A."/>
            <person name="Rensing S.A."/>
            <person name="Schmutz J."/>
            <person name="Symeonidi A."/>
            <person name="Elias M."/>
            <person name="Eveleigh R.J."/>
            <person name="Herman E.K."/>
            <person name="Klute M.J."/>
            <person name="Nakayama T."/>
            <person name="Obornik M."/>
            <person name="Reyes-Prieto A."/>
            <person name="Armbrust E.V."/>
            <person name="Aves S.J."/>
            <person name="Beiko R.G."/>
            <person name="Coutinho P."/>
            <person name="Dacks J.B."/>
            <person name="Durnford D.G."/>
            <person name="Fast N.M."/>
            <person name="Green B.R."/>
            <person name="Grisdale C.J."/>
            <person name="Hempel F."/>
            <person name="Henrissat B."/>
            <person name="Hoppner M.P."/>
            <person name="Ishida K."/>
            <person name="Kim E."/>
            <person name="Koreny L."/>
            <person name="Kroth P.G."/>
            <person name="Liu Y."/>
            <person name="Malik S.B."/>
            <person name="Maier U.G."/>
            <person name="McRose D."/>
            <person name="Mock T."/>
            <person name="Neilson J.A."/>
            <person name="Onodera N.T."/>
            <person name="Poole A.M."/>
            <person name="Pritham E.J."/>
            <person name="Richards T.A."/>
            <person name="Rocap G."/>
            <person name="Roy S.W."/>
            <person name="Sarai C."/>
            <person name="Schaack S."/>
            <person name="Shirato S."/>
            <person name="Slamovits C.H."/>
            <person name="Spencer D.F."/>
            <person name="Suzuki S."/>
            <person name="Worden A.Z."/>
            <person name="Zauner S."/>
            <person name="Barry K."/>
            <person name="Bell C."/>
            <person name="Bharti A.K."/>
            <person name="Crow J.A."/>
            <person name="Grimwood J."/>
            <person name="Kramer R."/>
            <person name="Lindquist E."/>
            <person name="Lucas S."/>
            <person name="Salamov A."/>
            <person name="McFadden G.I."/>
            <person name="Lane C.E."/>
            <person name="Keeling P.J."/>
            <person name="Gray M.W."/>
            <person name="Grigoriev I.V."/>
            <person name="Archibald J.M."/>
        </authorList>
    </citation>
    <scope>NUCLEOTIDE SEQUENCE</scope>
    <source>
        <strain evidence="3 5">CCMP2712</strain>
    </source>
</reference>
<sequence length="645" mass="70672">MCGTVSCHKDPGHPQCYCDPGYTGPVGSKNCTICPAGSFKPSSGPQACSVCTNKPANAVYLQESLPVSSNCEWTCAAGYYHDMGSCLPCEAGTFSVQGSSSCTVCPDGSYSTPHSSSCSPCPQGTFSLSGFGTCFIAIPVEKVIYIEKPVYIEKIVEIPKEIQIQQTYQYNVNVQTQPANQTNTTVNINGEDCQAEIRYMDGKEYVTCKEIMCQAPQTNVTLNINGEDCQGEIRYMDGKEYVTCKEIMCQAPQNQSNVTVNINGEDCQAEIIFNHGRLFVTCKPHLNSFLAVNLFGIADALCRYFQSFPDFDTSDISYKTLCSNLSYYVSLDKMVFPKFMSDFTVLPQMAFLNRTVEIPKVIYINRTHLVEKLIYYVNQSQDSTSSQLSPSSSGVTPNIQVQMQVTLPIALQSFDNAKRVQFRTSVAATAAVDPSTVIINKVQAARRSSSNVQVGFSIVTATQTDARAVAGNLNLKNLNEQFRRHGLPEASATTNPQITSFSASTSSGVPLSYTAMIAACALGGVLLAVIVFYCLSYSGVRRRREKVAPRLSVVQYFNSDVSRQRRNSINERDFALAFSLARRDRSRSGVGEVQPNIARKRSGSATAIEIGNDFVRVWNPEHPRRNSASTAQHPNAANITVEDLE</sequence>
<reference evidence="5" key="2">
    <citation type="submission" date="2012-11" db="EMBL/GenBank/DDBJ databases">
        <authorList>
            <person name="Kuo A."/>
            <person name="Curtis B.A."/>
            <person name="Tanifuji G."/>
            <person name="Burki F."/>
            <person name="Gruber A."/>
            <person name="Irimia M."/>
            <person name="Maruyama S."/>
            <person name="Arias M.C."/>
            <person name="Ball S.G."/>
            <person name="Gile G.H."/>
            <person name="Hirakawa Y."/>
            <person name="Hopkins J.F."/>
            <person name="Rensing S.A."/>
            <person name="Schmutz J."/>
            <person name="Symeonidi A."/>
            <person name="Elias M."/>
            <person name="Eveleigh R.J."/>
            <person name="Herman E.K."/>
            <person name="Klute M.J."/>
            <person name="Nakayama T."/>
            <person name="Obornik M."/>
            <person name="Reyes-Prieto A."/>
            <person name="Armbrust E.V."/>
            <person name="Aves S.J."/>
            <person name="Beiko R.G."/>
            <person name="Coutinho P."/>
            <person name="Dacks J.B."/>
            <person name="Durnford D.G."/>
            <person name="Fast N.M."/>
            <person name="Green B.R."/>
            <person name="Grisdale C."/>
            <person name="Hempe F."/>
            <person name="Henrissat B."/>
            <person name="Hoppner M.P."/>
            <person name="Ishida K.-I."/>
            <person name="Kim E."/>
            <person name="Koreny L."/>
            <person name="Kroth P.G."/>
            <person name="Liu Y."/>
            <person name="Malik S.-B."/>
            <person name="Maier U.G."/>
            <person name="McRose D."/>
            <person name="Mock T."/>
            <person name="Neilson J.A."/>
            <person name="Onodera N.T."/>
            <person name="Poole A.M."/>
            <person name="Pritham E.J."/>
            <person name="Richards T.A."/>
            <person name="Rocap G."/>
            <person name="Roy S.W."/>
            <person name="Sarai C."/>
            <person name="Schaack S."/>
            <person name="Shirato S."/>
            <person name="Slamovits C.H."/>
            <person name="Spencer D.F."/>
            <person name="Suzuki S."/>
            <person name="Worden A.Z."/>
            <person name="Zauner S."/>
            <person name="Barry K."/>
            <person name="Bell C."/>
            <person name="Bharti A.K."/>
            <person name="Crow J.A."/>
            <person name="Grimwood J."/>
            <person name="Kramer R."/>
            <person name="Lindquist E."/>
            <person name="Lucas S."/>
            <person name="Salamov A."/>
            <person name="McFadden G.I."/>
            <person name="Lane C.E."/>
            <person name="Keeling P.J."/>
            <person name="Gray M.W."/>
            <person name="Grigoriev I.V."/>
            <person name="Archibald J.M."/>
        </authorList>
    </citation>
    <scope>NUCLEOTIDE SEQUENCE</scope>
    <source>
        <strain evidence="5">CCMP2712</strain>
    </source>
</reference>
<evidence type="ECO:0008006" key="6">
    <source>
        <dbReference type="Google" id="ProtNLM"/>
    </source>
</evidence>
<dbReference type="OrthoDB" id="428748at2759"/>
<organism evidence="3">
    <name type="scientific">Guillardia theta (strain CCMP2712)</name>
    <name type="common">Cryptophyte</name>
    <dbReference type="NCBI Taxonomy" id="905079"/>
    <lineage>
        <taxon>Eukaryota</taxon>
        <taxon>Cryptophyceae</taxon>
        <taxon>Pyrenomonadales</taxon>
        <taxon>Geminigeraceae</taxon>
        <taxon>Guillardia</taxon>
    </lineage>
</organism>
<dbReference type="SUPFAM" id="SSF57184">
    <property type="entry name" value="Growth factor receptor domain"/>
    <property type="match status" value="1"/>
</dbReference>
<dbReference type="PaxDb" id="55529-EKX49549"/>
<name>L1JMP8_GUITC</name>
<gene>
    <name evidence="3" type="ORF">GUITHDRAFT_135760</name>
</gene>
<evidence type="ECO:0000313" key="3">
    <source>
        <dbReference type="EMBL" id="EKX49549.1"/>
    </source>
</evidence>
<dbReference type="RefSeq" id="XP_005836529.1">
    <property type="nucleotide sequence ID" value="XM_005836472.1"/>
</dbReference>
<evidence type="ECO:0000256" key="2">
    <source>
        <dbReference type="SAM" id="Phobius"/>
    </source>
</evidence>
<dbReference type="Proteomes" id="UP000011087">
    <property type="component" value="Unassembled WGS sequence"/>
</dbReference>
<dbReference type="KEGG" id="gtt:GUITHDRAFT_135760"/>
<dbReference type="SMART" id="SM01411">
    <property type="entry name" value="Ephrin_rec_like"/>
    <property type="match status" value="2"/>
</dbReference>
<keyword evidence="2" id="KW-0472">Membrane</keyword>
<feature type="compositionally biased region" description="Polar residues" evidence="1">
    <location>
        <begin position="626"/>
        <end position="638"/>
    </location>
</feature>
<keyword evidence="2" id="KW-0812">Transmembrane</keyword>
<accession>L1JMP8</accession>
<protein>
    <recommendedName>
        <fullName evidence="6">Tyrosine-protein kinase ephrin type A/B receptor-like domain-containing protein</fullName>
    </recommendedName>
</protein>
<evidence type="ECO:0000313" key="4">
    <source>
        <dbReference type="EnsemblProtists" id="EKX49549"/>
    </source>
</evidence>
<feature type="transmembrane region" description="Helical" evidence="2">
    <location>
        <begin position="511"/>
        <end position="535"/>
    </location>
</feature>
<dbReference type="InterPro" id="IPR009030">
    <property type="entry name" value="Growth_fac_rcpt_cys_sf"/>
</dbReference>
<keyword evidence="5" id="KW-1185">Reference proteome</keyword>
<dbReference type="GeneID" id="17306417"/>
<dbReference type="HOGENOM" id="CLU_424826_0_0_1"/>
<feature type="region of interest" description="Disordered" evidence="1">
    <location>
        <begin position="620"/>
        <end position="645"/>
    </location>
</feature>
<keyword evidence="2" id="KW-1133">Transmembrane helix</keyword>
<proteinExistence type="predicted"/>
<evidence type="ECO:0000256" key="1">
    <source>
        <dbReference type="SAM" id="MobiDB-lite"/>
    </source>
</evidence>
<evidence type="ECO:0000313" key="5">
    <source>
        <dbReference type="Proteomes" id="UP000011087"/>
    </source>
</evidence>
<dbReference type="EnsemblProtists" id="EKX49549">
    <property type="protein sequence ID" value="EKX49549"/>
    <property type="gene ID" value="GUITHDRAFT_135760"/>
</dbReference>
<reference evidence="4" key="3">
    <citation type="submission" date="2016-03" db="UniProtKB">
        <authorList>
            <consortium name="EnsemblProtists"/>
        </authorList>
    </citation>
    <scope>IDENTIFICATION</scope>
</reference>
<dbReference type="EMBL" id="JH992981">
    <property type="protein sequence ID" value="EKX49549.1"/>
    <property type="molecule type" value="Genomic_DNA"/>
</dbReference>